<dbReference type="InterPro" id="IPR036397">
    <property type="entry name" value="RNaseH_sf"/>
</dbReference>
<dbReference type="PANTHER" id="PTHR48475">
    <property type="entry name" value="RIBONUCLEASE H"/>
    <property type="match status" value="1"/>
</dbReference>
<dbReference type="EMBL" id="JAGYWB010000013">
    <property type="protein sequence ID" value="KAI0499840.1"/>
    <property type="molecule type" value="Genomic_DNA"/>
</dbReference>
<comment type="caution">
    <text evidence="2">The sequence shown here is derived from an EMBL/GenBank/DDBJ whole genome shotgun (WGS) entry which is preliminary data.</text>
</comment>
<dbReference type="PANTHER" id="PTHR48475:SF2">
    <property type="entry name" value="RIBONUCLEASE H"/>
    <property type="match status" value="1"/>
</dbReference>
<keyword evidence="3" id="KW-1185">Reference proteome</keyword>
<dbReference type="GO" id="GO:0015074">
    <property type="term" value="P:DNA integration"/>
    <property type="evidence" value="ECO:0007669"/>
    <property type="project" value="InterPro"/>
</dbReference>
<accession>A0A8T3AUN5</accession>
<dbReference type="Gene3D" id="3.30.420.10">
    <property type="entry name" value="Ribonuclease H-like superfamily/Ribonuclease H"/>
    <property type="match status" value="1"/>
</dbReference>
<dbReference type="Proteomes" id="UP000829196">
    <property type="component" value="Unassembled WGS sequence"/>
</dbReference>
<organism evidence="2 3">
    <name type="scientific">Dendrobium nobile</name>
    <name type="common">Orchid</name>
    <dbReference type="NCBI Taxonomy" id="94219"/>
    <lineage>
        <taxon>Eukaryota</taxon>
        <taxon>Viridiplantae</taxon>
        <taxon>Streptophyta</taxon>
        <taxon>Embryophyta</taxon>
        <taxon>Tracheophyta</taxon>
        <taxon>Spermatophyta</taxon>
        <taxon>Magnoliopsida</taxon>
        <taxon>Liliopsida</taxon>
        <taxon>Asparagales</taxon>
        <taxon>Orchidaceae</taxon>
        <taxon>Epidendroideae</taxon>
        <taxon>Malaxideae</taxon>
        <taxon>Dendrobiinae</taxon>
        <taxon>Dendrobium</taxon>
    </lineage>
</organism>
<dbReference type="Pfam" id="PF00665">
    <property type="entry name" value="rve"/>
    <property type="match status" value="1"/>
</dbReference>
<reference evidence="2" key="1">
    <citation type="journal article" date="2022" name="Front. Genet.">
        <title>Chromosome-Scale Assembly of the Dendrobium nobile Genome Provides Insights Into the Molecular Mechanism of the Biosynthesis of the Medicinal Active Ingredient of Dendrobium.</title>
        <authorList>
            <person name="Xu Q."/>
            <person name="Niu S.-C."/>
            <person name="Li K.-L."/>
            <person name="Zheng P.-J."/>
            <person name="Zhang X.-J."/>
            <person name="Jia Y."/>
            <person name="Liu Y."/>
            <person name="Niu Y.-X."/>
            <person name="Yu L.-H."/>
            <person name="Chen D.-F."/>
            <person name="Zhang G.-Q."/>
        </authorList>
    </citation>
    <scope>NUCLEOTIDE SEQUENCE</scope>
    <source>
        <tissue evidence="2">Leaf</tissue>
    </source>
</reference>
<evidence type="ECO:0000313" key="3">
    <source>
        <dbReference type="Proteomes" id="UP000829196"/>
    </source>
</evidence>
<evidence type="ECO:0000313" key="2">
    <source>
        <dbReference type="EMBL" id="KAI0499840.1"/>
    </source>
</evidence>
<dbReference type="SUPFAM" id="SSF53098">
    <property type="entry name" value="Ribonuclease H-like"/>
    <property type="match status" value="1"/>
</dbReference>
<name>A0A8T3AUN5_DENNO</name>
<dbReference type="OrthoDB" id="786261at2759"/>
<gene>
    <name evidence="2" type="ORF">KFK09_018048</name>
</gene>
<dbReference type="InterPro" id="IPR012337">
    <property type="entry name" value="RNaseH-like_sf"/>
</dbReference>
<protein>
    <recommendedName>
        <fullName evidence="1">Integrase catalytic domain-containing protein</fullName>
    </recommendedName>
</protein>
<dbReference type="SMR" id="A0A8T3AUN5"/>
<dbReference type="PROSITE" id="PS50994">
    <property type="entry name" value="INTEGRASE"/>
    <property type="match status" value="1"/>
</dbReference>
<feature type="domain" description="Integrase catalytic" evidence="1">
    <location>
        <begin position="1"/>
        <end position="152"/>
    </location>
</feature>
<sequence>MGIDIMGPFPIATGQRKFIILAVDYFTKWVEAEPLVKITEANAKQFLWKSIICRFGIPAKVITDNGTQFTGRVFTTFCKDLHIHLVHTAVGHPQTNGQTEVTNRTILRGLKTRLEKAGGQWADELPNVLWAYRTTARTPTGETPYNLCFGTEAVIPVDIGVPSHRVQTFDSNTNDEKLRHNLDLLPEVRNGTILKVAAYHQRVARHYNRRMKPRHISVGDLVLRSIKAAGKGPQRNKLSPLWEGPYLVAAMVKPGTFKLKDAEGKMLPRTWNIENLRKYYQ</sequence>
<dbReference type="AlphaFoldDB" id="A0A8T3AUN5"/>
<dbReference type="InterPro" id="IPR001584">
    <property type="entry name" value="Integrase_cat-core"/>
</dbReference>
<evidence type="ECO:0000259" key="1">
    <source>
        <dbReference type="PROSITE" id="PS50994"/>
    </source>
</evidence>
<dbReference type="GO" id="GO:0003676">
    <property type="term" value="F:nucleic acid binding"/>
    <property type="evidence" value="ECO:0007669"/>
    <property type="project" value="InterPro"/>
</dbReference>
<proteinExistence type="predicted"/>